<dbReference type="SUPFAM" id="SSF64307">
    <property type="entry name" value="SirA-like"/>
    <property type="match status" value="1"/>
</dbReference>
<name>A0ABM6PL71_9MICO</name>
<evidence type="ECO:0000259" key="1">
    <source>
        <dbReference type="Pfam" id="PF01206"/>
    </source>
</evidence>
<proteinExistence type="predicted"/>
<dbReference type="Pfam" id="PF01206">
    <property type="entry name" value="TusA"/>
    <property type="match status" value="1"/>
</dbReference>
<accession>A0ABM6PL71</accession>
<feature type="domain" description="UPF0033" evidence="1">
    <location>
        <begin position="14"/>
        <end position="66"/>
    </location>
</feature>
<reference evidence="2 3" key="1">
    <citation type="journal article" date="2016" name="Int. J. Syst. Evol. Microbiol.">
        <title>Dermabacter jinjuensis sp. nov., a novel species of the genus Dermabacter isolated from a clinical specimen.</title>
        <authorList>
            <person name="Park Y.K."/>
            <person name="Lee K.M."/>
            <person name="Lee W.K."/>
            <person name="Cho M.J."/>
            <person name="Lee H.S."/>
            <person name="Cho Y.G."/>
            <person name="Lee Y.C."/>
            <person name="Lee W.K."/>
            <person name="Seong W.K."/>
            <person name="Hwang K.J."/>
        </authorList>
    </citation>
    <scope>NUCLEOTIDE SEQUENCE [LARGE SCALE GENOMIC DNA]</scope>
    <source>
        <strain evidence="2 3">32T</strain>
    </source>
</reference>
<dbReference type="RefSeq" id="WP_016664970.1">
    <property type="nucleotide sequence ID" value="NZ_CP023482.1"/>
</dbReference>
<dbReference type="InterPro" id="IPR036868">
    <property type="entry name" value="TusA-like_sf"/>
</dbReference>
<evidence type="ECO:0000313" key="2">
    <source>
        <dbReference type="EMBL" id="ATH96315.1"/>
    </source>
</evidence>
<gene>
    <name evidence="2" type="ORF">COP05_03795</name>
</gene>
<dbReference type="EMBL" id="CP023482">
    <property type="protein sequence ID" value="ATH96315.1"/>
    <property type="molecule type" value="Genomic_DNA"/>
</dbReference>
<dbReference type="Gene3D" id="3.30.110.40">
    <property type="entry name" value="TusA-like domain"/>
    <property type="match status" value="1"/>
</dbReference>
<sequence length="79" mass="8668">MSNSADLAIADRWDAEDLGCGELVMKLRSRMLALNPGEIFELIATDEGAIIDIPAWCSLTGHTLAVAQPPRFLIRRKDS</sequence>
<protein>
    <submittedName>
        <fullName evidence="2">SirA family protein</fullName>
    </submittedName>
</protein>
<dbReference type="CDD" id="cd00291">
    <property type="entry name" value="SirA_YedF_YeeD"/>
    <property type="match status" value="1"/>
</dbReference>
<dbReference type="InterPro" id="IPR001455">
    <property type="entry name" value="TusA-like"/>
</dbReference>
<evidence type="ECO:0000313" key="3">
    <source>
        <dbReference type="Proteomes" id="UP000815698"/>
    </source>
</evidence>
<keyword evidence="3" id="KW-1185">Reference proteome</keyword>
<organism evidence="2 3">
    <name type="scientific">Dermabacter jinjuensis</name>
    <dbReference type="NCBI Taxonomy" id="1667168"/>
    <lineage>
        <taxon>Bacteria</taxon>
        <taxon>Bacillati</taxon>
        <taxon>Actinomycetota</taxon>
        <taxon>Actinomycetes</taxon>
        <taxon>Micrococcales</taxon>
        <taxon>Dermabacteraceae</taxon>
        <taxon>Dermabacter</taxon>
    </lineage>
</organism>
<dbReference type="Proteomes" id="UP000815698">
    <property type="component" value="Chromosome"/>
</dbReference>